<protein>
    <submittedName>
        <fullName evidence="2">Uncharacterized protein</fullName>
    </submittedName>
</protein>
<dbReference type="AlphaFoldDB" id="A0A9P6NVT1"/>
<proteinExistence type="predicted"/>
<keyword evidence="3" id="KW-1185">Reference proteome</keyword>
<organism evidence="2 3">
    <name type="scientific">Cronartium quercuum f. sp. fusiforme G11</name>
    <dbReference type="NCBI Taxonomy" id="708437"/>
    <lineage>
        <taxon>Eukaryota</taxon>
        <taxon>Fungi</taxon>
        <taxon>Dikarya</taxon>
        <taxon>Basidiomycota</taxon>
        <taxon>Pucciniomycotina</taxon>
        <taxon>Pucciniomycetes</taxon>
        <taxon>Pucciniales</taxon>
        <taxon>Coleosporiaceae</taxon>
        <taxon>Cronartium</taxon>
    </lineage>
</organism>
<evidence type="ECO:0000313" key="2">
    <source>
        <dbReference type="EMBL" id="KAG0151307.1"/>
    </source>
</evidence>
<evidence type="ECO:0000256" key="1">
    <source>
        <dbReference type="SAM" id="SignalP"/>
    </source>
</evidence>
<comment type="caution">
    <text evidence="2">The sequence shown here is derived from an EMBL/GenBank/DDBJ whole genome shotgun (WGS) entry which is preliminary data.</text>
</comment>
<feature type="chain" id="PRO_5040221304" evidence="1">
    <location>
        <begin position="25"/>
        <end position="524"/>
    </location>
</feature>
<keyword evidence="1" id="KW-0732">Signal</keyword>
<dbReference type="EMBL" id="MU167213">
    <property type="protein sequence ID" value="KAG0151307.1"/>
    <property type="molecule type" value="Genomic_DNA"/>
</dbReference>
<name>A0A9P6NVT1_9BASI</name>
<accession>A0A9P6NVT1</accession>
<feature type="signal peptide" evidence="1">
    <location>
        <begin position="1"/>
        <end position="24"/>
    </location>
</feature>
<reference evidence="2" key="1">
    <citation type="submission" date="2013-11" db="EMBL/GenBank/DDBJ databases">
        <title>Genome sequence of the fusiform rust pathogen reveals effectors for host alternation and coevolution with pine.</title>
        <authorList>
            <consortium name="DOE Joint Genome Institute"/>
            <person name="Smith K."/>
            <person name="Pendleton A."/>
            <person name="Kubisiak T."/>
            <person name="Anderson C."/>
            <person name="Salamov A."/>
            <person name="Aerts A."/>
            <person name="Riley R."/>
            <person name="Clum A."/>
            <person name="Lindquist E."/>
            <person name="Ence D."/>
            <person name="Campbell M."/>
            <person name="Kronenberg Z."/>
            <person name="Feau N."/>
            <person name="Dhillon B."/>
            <person name="Hamelin R."/>
            <person name="Burleigh J."/>
            <person name="Smith J."/>
            <person name="Yandell M."/>
            <person name="Nelson C."/>
            <person name="Grigoriev I."/>
            <person name="Davis J."/>
        </authorList>
    </citation>
    <scope>NUCLEOTIDE SEQUENCE</scope>
    <source>
        <strain evidence="2">G11</strain>
    </source>
</reference>
<sequence length="524" mass="53420">MKSISSSVLVVLAAMIAHTHKVQAGKLSHHLRPRTNSIDFQFACSVDGALLSESDLPTGCSSGYTCEGATTGQKMSGLVKCGTANANVPKCQSGSSTGAAFCQKTTTGNTATGYTLSCDQTTPLDPQPVFNCMVGTTIGDPPQCKPSSTAVTSTFATQLQCATGTLTLATDSNPSSCGTNVYCKPDSTTTSTDKKWSALSCHNDNTAQPLPATVHPSCSVGTPDCLNSNPQIPFSGTLTCTGGNGVLPTVTECQDASQQQAPTYCSAPTSTTSSSSTGVSSTSYSVGCAVNGPALETLPTVTCEGATDNSMPTCIGGSNSWEWSGQFQCKTGTPKVTGNPCASSGTPACRPEPNFKAACKVNGPALDMKKVWVACDVQGLPGQLPQCSSNDNTGTFTGAVTCPNGGQLTYGNVDGSQLCSESGETLVCAGTGTGTGTTQPTTAKFIISCDASGTLPVQPKAQCVDPNTNSITEAMCPTSSSQGSLSGVVTCSNGANLQYLDGNQQVVTNLCNNQQVKCTPNTYK</sequence>
<gene>
    <name evidence="2" type="ORF">CROQUDRAFT_712827</name>
</gene>
<dbReference type="Proteomes" id="UP000886653">
    <property type="component" value="Unassembled WGS sequence"/>
</dbReference>
<evidence type="ECO:0000313" key="3">
    <source>
        <dbReference type="Proteomes" id="UP000886653"/>
    </source>
</evidence>